<dbReference type="InterPro" id="IPR045166">
    <property type="entry name" value="Spp2-like"/>
</dbReference>
<evidence type="ECO:0000256" key="3">
    <source>
        <dbReference type="ARBA" id="ARBA00023242"/>
    </source>
</evidence>
<accession>A0A7H9HPM1</accession>
<dbReference type="OrthoDB" id="5577072at2759"/>
<feature type="region of interest" description="Disordered" evidence="5">
    <location>
        <begin position="1"/>
        <end position="43"/>
    </location>
</feature>
<feature type="compositionally biased region" description="Basic residues" evidence="5">
    <location>
        <begin position="9"/>
        <end position="19"/>
    </location>
</feature>
<evidence type="ECO:0000256" key="1">
    <source>
        <dbReference type="ARBA" id="ARBA00004123"/>
    </source>
</evidence>
<comment type="subcellular location">
    <subcellularLocation>
        <location evidence="1 4">Nucleus</location>
    </subcellularLocation>
</comment>
<protein>
    <recommendedName>
        <fullName evidence="4">Pre-mRNA-splicing factor</fullName>
    </recommendedName>
</protein>
<keyword evidence="8" id="KW-1185">Reference proteome</keyword>
<feature type="compositionally biased region" description="Basic and acidic residues" evidence="5">
    <location>
        <begin position="146"/>
        <end position="167"/>
    </location>
</feature>
<evidence type="ECO:0000256" key="4">
    <source>
        <dbReference type="RuleBase" id="RU369096"/>
    </source>
</evidence>
<dbReference type="GO" id="GO:0000398">
    <property type="term" value="P:mRNA splicing, via spliceosome"/>
    <property type="evidence" value="ECO:0007669"/>
    <property type="project" value="UniProtKB-UniRule"/>
</dbReference>
<dbReference type="EMBL" id="CP059267">
    <property type="protein sequence ID" value="QLQ78252.1"/>
    <property type="molecule type" value="Genomic_DNA"/>
</dbReference>
<comment type="similarity">
    <text evidence="2 4">Belongs to the SPP2 family.</text>
</comment>
<gene>
    <name evidence="7" type="ORF">HG537_0A04990</name>
</gene>
<dbReference type="GO" id="GO:0005681">
    <property type="term" value="C:spliceosomal complex"/>
    <property type="evidence" value="ECO:0007669"/>
    <property type="project" value="UniProtKB-UniRule"/>
</dbReference>
<keyword evidence="4" id="KW-0507">mRNA processing</keyword>
<dbReference type="Proteomes" id="UP000510647">
    <property type="component" value="Chromosome 1"/>
</dbReference>
<dbReference type="InterPro" id="IPR026822">
    <property type="entry name" value="Spp2/MOS2_G-patch"/>
</dbReference>
<evidence type="ECO:0000313" key="8">
    <source>
        <dbReference type="Proteomes" id="UP000510647"/>
    </source>
</evidence>
<comment type="function">
    <text evidence="4">Involved in spliceosome maturation and the first step of pre-mRNA splicing.</text>
</comment>
<proteinExistence type="inferred from homology"/>
<name>A0A7H9HPM1_9SACH</name>
<keyword evidence="4" id="KW-0747">Spliceosome</keyword>
<evidence type="ECO:0000256" key="2">
    <source>
        <dbReference type="ARBA" id="ARBA00008576"/>
    </source>
</evidence>
<reference evidence="7 8" key="1">
    <citation type="submission" date="2020-06" db="EMBL/GenBank/DDBJ databases">
        <title>The yeast mating-type switching endonuclease HO is a domesticated member of an unorthodox homing genetic element family.</title>
        <authorList>
            <person name="Coughlan A.Y."/>
            <person name="Lombardi L."/>
            <person name="Braun-Galleani S."/>
            <person name="Martos A.R."/>
            <person name="Galeote V."/>
            <person name="Bigey F."/>
            <person name="Dequin S."/>
            <person name="Byrne K.P."/>
            <person name="Wolfe K.H."/>
        </authorList>
    </citation>
    <scope>NUCLEOTIDE SEQUENCE [LARGE SCALE GENOMIC DNA]</scope>
    <source>
        <strain evidence="7 8">CBS2947</strain>
    </source>
</reference>
<evidence type="ECO:0000313" key="7">
    <source>
        <dbReference type="EMBL" id="QLQ78252.1"/>
    </source>
</evidence>
<dbReference type="AlphaFoldDB" id="A0A7H9HPM1"/>
<dbReference type="PANTHER" id="PTHR15818">
    <property type="entry name" value="G PATCH AND KOW-CONTAINING"/>
    <property type="match status" value="1"/>
</dbReference>
<evidence type="ECO:0000256" key="5">
    <source>
        <dbReference type="SAM" id="MobiDB-lite"/>
    </source>
</evidence>
<dbReference type="Pfam" id="PF12656">
    <property type="entry name" value="G-patch_2"/>
    <property type="match status" value="1"/>
</dbReference>
<feature type="domain" description="Spp2/MOS2 G-patch" evidence="6">
    <location>
        <begin position="118"/>
        <end position="178"/>
    </location>
</feature>
<sequence>MSSGFSLKIAKKPKKGSKQTRKDGSQKKQSVFGGDEKNTTRSRISLTHVERYTEKKPKELIIKPEKLRSSLWEVPAGPAENKVEYGLIYSEPNGEQVESSVVKKPLQSSNLRWLEELPDITNEDEYEQMPVEEFGEALLRGMGWDGTREDSNLQKDKDNKLPHERGRPLYSGIGAKGAEISQRVSKMSESSFMPLIRINRKTGEKVDTNTGS</sequence>
<organism evidence="7 8">
    <name type="scientific">Torulaspora globosa</name>
    <dbReference type="NCBI Taxonomy" id="48254"/>
    <lineage>
        <taxon>Eukaryota</taxon>
        <taxon>Fungi</taxon>
        <taxon>Dikarya</taxon>
        <taxon>Ascomycota</taxon>
        <taxon>Saccharomycotina</taxon>
        <taxon>Saccharomycetes</taxon>
        <taxon>Saccharomycetales</taxon>
        <taxon>Saccharomycetaceae</taxon>
        <taxon>Torulaspora</taxon>
    </lineage>
</organism>
<keyword evidence="3 4" id="KW-0539">Nucleus</keyword>
<feature type="region of interest" description="Disordered" evidence="5">
    <location>
        <begin position="143"/>
        <end position="174"/>
    </location>
</feature>
<keyword evidence="4" id="KW-0508">mRNA splicing</keyword>
<dbReference type="PANTHER" id="PTHR15818:SF2">
    <property type="entry name" value="G-PATCH DOMAIN AND KOW MOTIFS-CONTAINING PROTEIN"/>
    <property type="match status" value="1"/>
</dbReference>
<evidence type="ECO:0000259" key="6">
    <source>
        <dbReference type="Pfam" id="PF12656"/>
    </source>
</evidence>